<feature type="domain" description="ACT" evidence="1">
    <location>
        <begin position="96"/>
        <end position="173"/>
    </location>
</feature>
<reference evidence="2 3" key="1">
    <citation type="submission" date="2019-11" db="EMBL/GenBank/DDBJ databases">
        <title>Comparative genomics of hydrocarbon-degrading Desulfosarcina strains.</title>
        <authorList>
            <person name="Watanabe M."/>
            <person name="Kojima H."/>
            <person name="Fukui M."/>
        </authorList>
    </citation>
    <scope>NUCLEOTIDE SEQUENCE [LARGE SCALE GENOMIC DNA]</scope>
    <source>
        <strain evidence="2 3">28bB2T</strain>
    </source>
</reference>
<feature type="domain" description="ACT" evidence="1">
    <location>
        <begin position="5"/>
        <end position="83"/>
    </location>
</feature>
<dbReference type="SUPFAM" id="SSF55021">
    <property type="entry name" value="ACT-like"/>
    <property type="match status" value="2"/>
</dbReference>
<dbReference type="InterPro" id="IPR002912">
    <property type="entry name" value="ACT_dom"/>
</dbReference>
<dbReference type="Gene3D" id="3.30.70.260">
    <property type="match status" value="2"/>
</dbReference>
<organism evidence="2 3">
    <name type="scientific">Desulfosarcina ovata subsp. sediminis</name>
    <dbReference type="NCBI Taxonomy" id="885957"/>
    <lineage>
        <taxon>Bacteria</taxon>
        <taxon>Pseudomonadati</taxon>
        <taxon>Thermodesulfobacteriota</taxon>
        <taxon>Desulfobacteria</taxon>
        <taxon>Desulfobacterales</taxon>
        <taxon>Desulfosarcinaceae</taxon>
        <taxon>Desulfosarcina</taxon>
    </lineage>
</organism>
<name>A0A5K7ZNT1_9BACT</name>
<dbReference type="Pfam" id="PF13740">
    <property type="entry name" value="ACT_6"/>
    <property type="match status" value="2"/>
</dbReference>
<dbReference type="PROSITE" id="PS51671">
    <property type="entry name" value="ACT"/>
    <property type="match status" value="2"/>
</dbReference>
<dbReference type="PANTHER" id="PTHR34875">
    <property type="entry name" value="UPF0237 PROTEIN MJ1558"/>
    <property type="match status" value="1"/>
</dbReference>
<evidence type="ECO:0000259" key="1">
    <source>
        <dbReference type="PROSITE" id="PS51671"/>
    </source>
</evidence>
<gene>
    <name evidence="2" type="ORF">DSCO28_08960</name>
</gene>
<dbReference type="AlphaFoldDB" id="A0A5K7ZNT1"/>
<proteinExistence type="predicted"/>
<protein>
    <submittedName>
        <fullName evidence="2">Amino acid-binding protein</fullName>
    </submittedName>
</protein>
<evidence type="ECO:0000313" key="3">
    <source>
        <dbReference type="Proteomes" id="UP000425960"/>
    </source>
</evidence>
<dbReference type="KEGG" id="dov:DSCO28_08960"/>
<sequence length="184" mass="20204">MQKMIISVLGKDRPGIIAAVTRILFELDCNIENVSQTILQNEFSGIFIVSVSDALTDADLHRQLDQGLSPMSLHVYEKRITDTDDTVTSVNSEPFVVTTKGPDRKGLVAAITGVLAAHQVNVSNLQAVFKGGDDPNANIMIYEVDIPADADQQVLRQQLHEKANALDLDISIQHKLIFEAINRV</sequence>
<dbReference type="InterPro" id="IPR045865">
    <property type="entry name" value="ACT-like_dom_sf"/>
</dbReference>
<dbReference type="Proteomes" id="UP000425960">
    <property type="component" value="Chromosome"/>
</dbReference>
<evidence type="ECO:0000313" key="2">
    <source>
        <dbReference type="EMBL" id="BBO80330.1"/>
    </source>
</evidence>
<dbReference type="InterPro" id="IPR050990">
    <property type="entry name" value="UPF0237/GcvR_regulator"/>
</dbReference>
<dbReference type="RefSeq" id="WP_155309141.1">
    <property type="nucleotide sequence ID" value="NZ_AP021876.1"/>
</dbReference>
<accession>A0A5K7ZNT1</accession>
<dbReference type="EMBL" id="AP021876">
    <property type="protein sequence ID" value="BBO80330.1"/>
    <property type="molecule type" value="Genomic_DNA"/>
</dbReference>
<dbReference type="PANTHER" id="PTHR34875:SF6">
    <property type="entry name" value="UPF0237 PROTEIN MJ1558"/>
    <property type="match status" value="1"/>
</dbReference>